<comment type="caution">
    <text evidence="5">The sequence shown here is derived from an EMBL/GenBank/DDBJ whole genome shotgun (WGS) entry which is preliminary data.</text>
</comment>
<dbReference type="InterPro" id="IPR036524">
    <property type="entry name" value="Frataxin/CyaY_sf"/>
</dbReference>
<dbReference type="InterPro" id="IPR002908">
    <property type="entry name" value="Frataxin/CyaY"/>
</dbReference>
<dbReference type="HAMAP" id="MF_00142">
    <property type="entry name" value="CyaY"/>
    <property type="match status" value="1"/>
</dbReference>
<evidence type="ECO:0000313" key="6">
    <source>
        <dbReference type="Proteomes" id="UP001165395"/>
    </source>
</evidence>
<dbReference type="SMART" id="SM01219">
    <property type="entry name" value="Frataxin_Cyay"/>
    <property type="match status" value="1"/>
</dbReference>
<evidence type="ECO:0000256" key="3">
    <source>
        <dbReference type="ARBA" id="ARBA00023004"/>
    </source>
</evidence>
<proteinExistence type="inferred from homology"/>
<keyword evidence="2 4" id="KW-0479">Metal-binding</keyword>
<evidence type="ECO:0000256" key="1">
    <source>
        <dbReference type="ARBA" id="ARBA00008183"/>
    </source>
</evidence>
<name>A0ABS8D7G9_9NEIS</name>
<dbReference type="Gene3D" id="3.30.920.10">
    <property type="entry name" value="Frataxin/CyaY"/>
    <property type="match status" value="1"/>
</dbReference>
<reference evidence="5" key="1">
    <citation type="submission" date="2021-10" db="EMBL/GenBank/DDBJ databases">
        <title>The complete genome sequence of Leeia sp. TBRC 13508.</title>
        <authorList>
            <person name="Charoenyingcharoen P."/>
            <person name="Yukphan P."/>
        </authorList>
    </citation>
    <scope>NUCLEOTIDE SEQUENCE</scope>
    <source>
        <strain evidence="5">TBRC 13508</strain>
    </source>
</reference>
<dbReference type="InterPro" id="IPR020895">
    <property type="entry name" value="Frataxin_CS"/>
</dbReference>
<sequence>MEESQFLAITDQIFDQIMSALDDSGEDIECLLSGNVLDIECENGSKIIVNRHTPNQEIWIAAKSGGFHFKLKNEKWMDSRSDDEFFASLKRVLKEQTGVDFTIE</sequence>
<dbReference type="Pfam" id="PF01491">
    <property type="entry name" value="Frataxin_Cyay"/>
    <property type="match status" value="1"/>
</dbReference>
<organism evidence="5 6">
    <name type="scientific">Leeia speluncae</name>
    <dbReference type="NCBI Taxonomy" id="2884804"/>
    <lineage>
        <taxon>Bacteria</taxon>
        <taxon>Pseudomonadati</taxon>
        <taxon>Pseudomonadota</taxon>
        <taxon>Betaproteobacteria</taxon>
        <taxon>Neisseriales</taxon>
        <taxon>Leeiaceae</taxon>
        <taxon>Leeia</taxon>
    </lineage>
</organism>
<evidence type="ECO:0000256" key="2">
    <source>
        <dbReference type="ARBA" id="ARBA00022723"/>
    </source>
</evidence>
<dbReference type="PANTHER" id="PTHR16821:SF2">
    <property type="entry name" value="FRATAXIN, MITOCHONDRIAL"/>
    <property type="match status" value="1"/>
</dbReference>
<evidence type="ECO:0000256" key="4">
    <source>
        <dbReference type="HAMAP-Rule" id="MF_00142"/>
    </source>
</evidence>
<protein>
    <recommendedName>
        <fullName evidence="4">Iron-sulfur cluster assembly protein CyaY</fullName>
    </recommendedName>
</protein>
<comment type="function">
    <text evidence="4">Involved in iron-sulfur (Fe-S) cluster assembly. May act as a regulator of Fe-S biogenesis.</text>
</comment>
<dbReference type="PROSITE" id="PS50810">
    <property type="entry name" value="FRATAXIN_2"/>
    <property type="match status" value="1"/>
</dbReference>
<dbReference type="EMBL" id="JAJBZT010000005">
    <property type="protein sequence ID" value="MCB6184092.1"/>
    <property type="molecule type" value="Genomic_DNA"/>
</dbReference>
<accession>A0ABS8D7G9</accession>
<comment type="similarity">
    <text evidence="1 4">Belongs to the frataxin family.</text>
</comment>
<dbReference type="PANTHER" id="PTHR16821">
    <property type="entry name" value="FRATAXIN"/>
    <property type="match status" value="1"/>
</dbReference>
<dbReference type="RefSeq" id="WP_227180883.1">
    <property type="nucleotide sequence ID" value="NZ_JAJBZT010000005.1"/>
</dbReference>
<dbReference type="InterPro" id="IPR047584">
    <property type="entry name" value="CyaY"/>
</dbReference>
<evidence type="ECO:0000313" key="5">
    <source>
        <dbReference type="EMBL" id="MCB6184092.1"/>
    </source>
</evidence>
<dbReference type="SUPFAM" id="SSF55387">
    <property type="entry name" value="Frataxin/Nqo15-like"/>
    <property type="match status" value="1"/>
</dbReference>
<dbReference type="PROSITE" id="PS01344">
    <property type="entry name" value="FRATAXIN_1"/>
    <property type="match status" value="1"/>
</dbReference>
<gene>
    <name evidence="4 5" type="primary">cyaY</name>
    <name evidence="5" type="ORF">LIN78_11100</name>
</gene>
<keyword evidence="3 4" id="KW-0408">Iron</keyword>
<dbReference type="Proteomes" id="UP001165395">
    <property type="component" value="Unassembled WGS sequence"/>
</dbReference>
<dbReference type="NCBIfam" id="TIGR03421">
    <property type="entry name" value="FeS_CyaY"/>
    <property type="match status" value="1"/>
</dbReference>
<keyword evidence="6" id="KW-1185">Reference proteome</keyword>